<proteinExistence type="predicted"/>
<evidence type="ECO:0000313" key="1">
    <source>
        <dbReference type="EMBL" id="ARU58228.1"/>
    </source>
</evidence>
<sequence>MFSAPTIKTFNCAESNQAVRLITGRTWAESLGLGISFEQLTPEFWVNDDHRVIVCPYFDYRQLSDIKIMYLVKLLKRFNPLLQ</sequence>
<dbReference type="Pfam" id="PF22098">
    <property type="entry name" value="DUF6942"/>
    <property type="match status" value="1"/>
</dbReference>
<evidence type="ECO:0000313" key="2">
    <source>
        <dbReference type="Proteomes" id="UP000196027"/>
    </source>
</evidence>
<organism evidence="1 2">
    <name type="scientific">Oleiphilus messinensis</name>
    <dbReference type="NCBI Taxonomy" id="141451"/>
    <lineage>
        <taxon>Bacteria</taxon>
        <taxon>Pseudomonadati</taxon>
        <taxon>Pseudomonadota</taxon>
        <taxon>Gammaproteobacteria</taxon>
        <taxon>Oceanospirillales</taxon>
        <taxon>Oleiphilaceae</taxon>
        <taxon>Oleiphilus</taxon>
    </lineage>
</organism>
<gene>
    <name evidence="1" type="ORF">OLMES_4212</name>
</gene>
<dbReference type="EMBL" id="CP021425">
    <property type="protein sequence ID" value="ARU58228.1"/>
    <property type="molecule type" value="Genomic_DNA"/>
</dbReference>
<keyword evidence="2" id="KW-1185">Reference proteome</keyword>
<dbReference type="Proteomes" id="UP000196027">
    <property type="component" value="Chromosome"/>
</dbReference>
<accession>A0A1Y0ICG5</accession>
<name>A0A1Y0ICG5_9GAMM</name>
<dbReference type="AlphaFoldDB" id="A0A1Y0ICG5"/>
<dbReference type="InterPro" id="IPR054222">
    <property type="entry name" value="DUF6942"/>
</dbReference>
<protein>
    <submittedName>
        <fullName evidence="1">Uncharacterized protein</fullName>
    </submittedName>
</protein>
<dbReference type="KEGG" id="ome:OLMES_4212"/>
<reference evidence="1 2" key="1">
    <citation type="submission" date="2017-05" db="EMBL/GenBank/DDBJ databases">
        <title>Genomic insights into alkan degradation activity of Oleiphilus messinensis.</title>
        <authorList>
            <person name="Kozyavkin S.A."/>
            <person name="Slesarev A.I."/>
            <person name="Golyshin P.N."/>
            <person name="Korzhenkov A."/>
            <person name="Golyshina O.N."/>
            <person name="Toshchakov S.V."/>
        </authorList>
    </citation>
    <scope>NUCLEOTIDE SEQUENCE [LARGE SCALE GENOMIC DNA]</scope>
    <source>
        <strain evidence="1 2">ME102</strain>
    </source>
</reference>